<reference evidence="2 3" key="1">
    <citation type="submission" date="2018-08" db="EMBL/GenBank/DDBJ databases">
        <title>Genomic Encyclopedia of Type Strains, Phase IV (KMG-IV): sequencing the most valuable type-strain genomes for metagenomic binning, comparative biology and taxonomic classification.</title>
        <authorList>
            <person name="Goeker M."/>
        </authorList>
    </citation>
    <scope>NUCLEOTIDE SEQUENCE [LARGE SCALE GENOMIC DNA]</scope>
    <source>
        <strain evidence="2 3">BW863</strain>
    </source>
</reference>
<keyword evidence="3" id="KW-1185">Reference proteome</keyword>
<dbReference type="RefSeq" id="WP_115836383.1">
    <property type="nucleotide sequence ID" value="NZ_CP025086.1"/>
</dbReference>
<dbReference type="PANTHER" id="PTHR30388">
    <property type="entry name" value="ALDEHYDE OXIDOREDUCTASE MOLYBDENUM COFACTOR ASSEMBLY PROTEIN"/>
    <property type="match status" value="1"/>
</dbReference>
<dbReference type="Pfam" id="PF02625">
    <property type="entry name" value="XdhC_CoxI"/>
    <property type="match status" value="1"/>
</dbReference>
<accession>A0A3D9Z3G7</accession>
<gene>
    <name evidence="2" type="ORF">DES32_1501</name>
</gene>
<comment type="caution">
    <text evidence="2">The sequence shown here is derived from an EMBL/GenBank/DDBJ whole genome shotgun (WGS) entry which is preliminary data.</text>
</comment>
<sequence>MPVSNDDILKTAQAWRAAGKAVALATLIETWGSAQRPAGSLLAIDDDGRSLGSLSGGCIEPEIVGLARAVIADGAPRLREFTVSDEAAQGVGLPCGGQIKVFVERVG</sequence>
<protein>
    <submittedName>
        <fullName evidence="2">XdhC/CoxI family protein</fullName>
    </submittedName>
</protein>
<name>A0A3D9Z3G7_9HYPH</name>
<feature type="domain" description="XdhC- CoxI" evidence="1">
    <location>
        <begin position="15"/>
        <end position="81"/>
    </location>
</feature>
<dbReference type="EMBL" id="QUMO01000002">
    <property type="protein sequence ID" value="REF87869.1"/>
    <property type="molecule type" value="Genomic_DNA"/>
</dbReference>
<organism evidence="2 3">
    <name type="scientific">Methylovirgula ligni</name>
    <dbReference type="NCBI Taxonomy" id="569860"/>
    <lineage>
        <taxon>Bacteria</taxon>
        <taxon>Pseudomonadati</taxon>
        <taxon>Pseudomonadota</taxon>
        <taxon>Alphaproteobacteria</taxon>
        <taxon>Hyphomicrobiales</taxon>
        <taxon>Beijerinckiaceae</taxon>
        <taxon>Methylovirgula</taxon>
    </lineage>
</organism>
<dbReference type="Proteomes" id="UP000256900">
    <property type="component" value="Unassembled WGS sequence"/>
</dbReference>
<dbReference type="PANTHER" id="PTHR30388:SF4">
    <property type="entry name" value="MOLYBDENUM COFACTOR INSERTION CHAPERONE PAOD"/>
    <property type="match status" value="1"/>
</dbReference>
<evidence type="ECO:0000313" key="3">
    <source>
        <dbReference type="Proteomes" id="UP000256900"/>
    </source>
</evidence>
<dbReference type="AlphaFoldDB" id="A0A3D9Z3G7"/>
<dbReference type="InterPro" id="IPR052698">
    <property type="entry name" value="MoCofactor_Util/Proc"/>
</dbReference>
<dbReference type="OrthoDB" id="9815497at2"/>
<evidence type="ECO:0000313" key="2">
    <source>
        <dbReference type="EMBL" id="REF87869.1"/>
    </source>
</evidence>
<proteinExistence type="predicted"/>
<evidence type="ECO:0000259" key="1">
    <source>
        <dbReference type="Pfam" id="PF02625"/>
    </source>
</evidence>
<dbReference type="InterPro" id="IPR003777">
    <property type="entry name" value="XdhC_CoxI"/>
</dbReference>